<evidence type="ECO:0000256" key="5">
    <source>
        <dbReference type="HAMAP-Rule" id="MF_01080"/>
    </source>
</evidence>
<dbReference type="InterPro" id="IPR014780">
    <property type="entry name" value="tRNA_psdUridine_synth_TruB"/>
</dbReference>
<evidence type="ECO:0000256" key="2">
    <source>
        <dbReference type="ARBA" id="ARBA00005642"/>
    </source>
</evidence>
<dbReference type="SUPFAM" id="SSF55120">
    <property type="entry name" value="Pseudouridine synthase"/>
    <property type="match status" value="1"/>
</dbReference>
<evidence type="ECO:0000256" key="1">
    <source>
        <dbReference type="ARBA" id="ARBA00000385"/>
    </source>
</evidence>
<keyword evidence="3 5" id="KW-0819">tRNA processing</keyword>
<protein>
    <recommendedName>
        <fullName evidence="5">tRNA pseudouridine synthase B</fullName>
        <ecNumber evidence="5">5.4.99.25</ecNumber>
    </recommendedName>
    <alternativeName>
        <fullName evidence="5">tRNA pseudouridine(55) synthase</fullName>
        <shortName evidence="5">Psi55 synthase</shortName>
    </alternativeName>
    <alternativeName>
        <fullName evidence="5">tRNA pseudouridylate synthase</fullName>
    </alternativeName>
    <alternativeName>
        <fullName evidence="5">tRNA-uridine isomerase</fullName>
    </alternativeName>
</protein>
<accession>A0A1G6DIS2</accession>
<dbReference type="PANTHER" id="PTHR13767:SF2">
    <property type="entry name" value="PSEUDOURIDYLATE SYNTHASE TRUB1"/>
    <property type="match status" value="1"/>
</dbReference>
<evidence type="ECO:0000313" key="8">
    <source>
        <dbReference type="Proteomes" id="UP000198771"/>
    </source>
</evidence>
<comment type="similarity">
    <text evidence="2 5">Belongs to the pseudouridine synthase TruB family. Type 1 subfamily.</text>
</comment>
<dbReference type="GO" id="GO:0160148">
    <property type="term" value="F:tRNA pseudouridine(55) synthase activity"/>
    <property type="evidence" value="ECO:0007669"/>
    <property type="project" value="UniProtKB-EC"/>
</dbReference>
<keyword evidence="4 5" id="KW-0413">Isomerase</keyword>
<keyword evidence="8" id="KW-1185">Reference proteome</keyword>
<evidence type="ECO:0000256" key="4">
    <source>
        <dbReference type="ARBA" id="ARBA00023235"/>
    </source>
</evidence>
<comment type="function">
    <text evidence="5">Responsible for synthesis of pseudouridine from uracil-55 in the psi GC loop of transfer RNAs.</text>
</comment>
<comment type="catalytic activity">
    <reaction evidence="1 5">
        <text>uridine(55) in tRNA = pseudouridine(55) in tRNA</text>
        <dbReference type="Rhea" id="RHEA:42532"/>
        <dbReference type="Rhea" id="RHEA-COMP:10101"/>
        <dbReference type="Rhea" id="RHEA-COMP:10102"/>
        <dbReference type="ChEBI" id="CHEBI:65314"/>
        <dbReference type="ChEBI" id="CHEBI:65315"/>
        <dbReference type="EC" id="5.4.99.25"/>
    </reaction>
</comment>
<dbReference type="CDD" id="cd02573">
    <property type="entry name" value="PseudoU_synth_EcTruB"/>
    <property type="match status" value="1"/>
</dbReference>
<evidence type="ECO:0000313" key="7">
    <source>
        <dbReference type="EMBL" id="SDB45026.1"/>
    </source>
</evidence>
<sequence>MTAARRPAQAHGVLVLNKPTGPTSTYCLEQIKRTLGQKKIGHAGTLDPLAQGVLLVLLGQGTKIAAYLTEGRKQYQGVLRLGVETDTYDVLGKTLRTADCGGLTSAQVQAVVHEWLEHVEQEVPPYSAAKHQGRPLYALSRAGLDVPVKRKSIQIFQVEVMDVDLPLVRFRVECSAGTYIRSLVHSLGIRLQCGAVLEELIRERSHPFGLEQAHGLQTVLETPEAFEQNVIAVQDALPHFARHVLTADLARKVRHGAKVPWNLPGQSVAPEPGARALFLDDQELPLALVELKEVDGQRQWTVLRGLF</sequence>
<dbReference type="NCBIfam" id="TIGR00431">
    <property type="entry name" value="TruB"/>
    <property type="match status" value="1"/>
</dbReference>
<dbReference type="EMBL" id="FMXO01000012">
    <property type="protein sequence ID" value="SDB45026.1"/>
    <property type="molecule type" value="Genomic_DNA"/>
</dbReference>
<dbReference type="OrthoDB" id="9802309at2"/>
<reference evidence="7 8" key="1">
    <citation type="submission" date="2016-10" db="EMBL/GenBank/DDBJ databases">
        <authorList>
            <person name="de Groot N.N."/>
        </authorList>
    </citation>
    <scope>NUCLEOTIDE SEQUENCE [LARGE SCALE GENOMIC DNA]</scope>
    <source>
        <strain evidence="7 8">ASO4-2</strain>
    </source>
</reference>
<dbReference type="GO" id="GO:1990481">
    <property type="term" value="P:mRNA pseudouridine synthesis"/>
    <property type="evidence" value="ECO:0007669"/>
    <property type="project" value="TreeGrafter"/>
</dbReference>
<dbReference type="Proteomes" id="UP000198771">
    <property type="component" value="Unassembled WGS sequence"/>
</dbReference>
<dbReference type="RefSeq" id="WP_092121371.1">
    <property type="nucleotide sequence ID" value="NZ_FMXO01000012.1"/>
</dbReference>
<dbReference type="GO" id="GO:0031119">
    <property type="term" value="P:tRNA pseudouridine synthesis"/>
    <property type="evidence" value="ECO:0007669"/>
    <property type="project" value="UniProtKB-UniRule"/>
</dbReference>
<organism evidence="7 8">
    <name type="scientific">Desulfonatronum thiosulfatophilum</name>
    <dbReference type="NCBI Taxonomy" id="617002"/>
    <lineage>
        <taxon>Bacteria</taxon>
        <taxon>Pseudomonadati</taxon>
        <taxon>Thermodesulfobacteriota</taxon>
        <taxon>Desulfovibrionia</taxon>
        <taxon>Desulfovibrionales</taxon>
        <taxon>Desulfonatronaceae</taxon>
        <taxon>Desulfonatronum</taxon>
    </lineage>
</organism>
<proteinExistence type="inferred from homology"/>
<dbReference type="InterPro" id="IPR002501">
    <property type="entry name" value="PsdUridine_synth_N"/>
</dbReference>
<dbReference type="EC" id="5.4.99.25" evidence="5"/>
<evidence type="ECO:0000259" key="6">
    <source>
        <dbReference type="Pfam" id="PF01509"/>
    </source>
</evidence>
<feature type="active site" description="Nucleophile" evidence="5">
    <location>
        <position position="47"/>
    </location>
</feature>
<dbReference type="InterPro" id="IPR020103">
    <property type="entry name" value="PsdUridine_synth_cat_dom_sf"/>
</dbReference>
<dbReference type="Gene3D" id="3.30.2350.10">
    <property type="entry name" value="Pseudouridine synthase"/>
    <property type="match status" value="1"/>
</dbReference>
<dbReference type="AlphaFoldDB" id="A0A1G6DIS2"/>
<gene>
    <name evidence="5" type="primary">truB</name>
    <name evidence="7" type="ORF">SAMN05660653_02176</name>
</gene>
<dbReference type="STRING" id="617002.SAMN05660653_02176"/>
<feature type="domain" description="Pseudouridine synthase II N-terminal" evidence="6">
    <location>
        <begin position="32"/>
        <end position="180"/>
    </location>
</feature>
<name>A0A1G6DIS2_9BACT</name>
<dbReference type="Pfam" id="PF01509">
    <property type="entry name" value="TruB_N"/>
    <property type="match status" value="1"/>
</dbReference>
<dbReference type="HAMAP" id="MF_01080">
    <property type="entry name" value="TruB_bact"/>
    <property type="match status" value="1"/>
</dbReference>
<dbReference type="GO" id="GO:0003723">
    <property type="term" value="F:RNA binding"/>
    <property type="evidence" value="ECO:0007669"/>
    <property type="project" value="InterPro"/>
</dbReference>
<dbReference type="PANTHER" id="PTHR13767">
    <property type="entry name" value="TRNA-PSEUDOURIDINE SYNTHASE"/>
    <property type="match status" value="1"/>
</dbReference>
<evidence type="ECO:0000256" key="3">
    <source>
        <dbReference type="ARBA" id="ARBA00022694"/>
    </source>
</evidence>